<reference evidence="1" key="1">
    <citation type="submission" date="2021-03" db="EMBL/GenBank/DDBJ databases">
        <authorList>
            <person name="Alouane T."/>
            <person name="Langin T."/>
            <person name="Bonhomme L."/>
        </authorList>
    </citation>
    <scope>NUCLEOTIDE SEQUENCE</scope>
    <source>
        <strain evidence="1">MDC_Fg202</strain>
    </source>
</reference>
<dbReference type="Proteomes" id="UP000746612">
    <property type="component" value="Unassembled WGS sequence"/>
</dbReference>
<accession>A0A9N8R5U5</accession>
<evidence type="ECO:0000313" key="2">
    <source>
        <dbReference type="Proteomes" id="UP000746612"/>
    </source>
</evidence>
<name>A0A9N8R5U5_GIBZA</name>
<organism evidence="1 2">
    <name type="scientific">Gibberella zeae</name>
    <name type="common">Wheat head blight fungus</name>
    <name type="synonym">Fusarium graminearum</name>
    <dbReference type="NCBI Taxonomy" id="5518"/>
    <lineage>
        <taxon>Eukaryota</taxon>
        <taxon>Fungi</taxon>
        <taxon>Dikarya</taxon>
        <taxon>Ascomycota</taxon>
        <taxon>Pezizomycotina</taxon>
        <taxon>Sordariomycetes</taxon>
        <taxon>Hypocreomycetidae</taxon>
        <taxon>Hypocreales</taxon>
        <taxon>Nectriaceae</taxon>
        <taxon>Fusarium</taxon>
    </lineage>
</organism>
<dbReference type="AlphaFoldDB" id="A0A9N8R5U5"/>
<sequence length="23" mass="2569">MASRRMSTALFVASFMPTTPRLP</sequence>
<evidence type="ECO:0000313" key="1">
    <source>
        <dbReference type="EMBL" id="CAG1963083.1"/>
    </source>
</evidence>
<protein>
    <submittedName>
        <fullName evidence="1">Uncharacterized protein</fullName>
    </submittedName>
</protein>
<proteinExistence type="predicted"/>
<comment type="caution">
    <text evidence="1">The sequence shown here is derived from an EMBL/GenBank/DDBJ whole genome shotgun (WGS) entry which is preliminary data.</text>
</comment>
<gene>
    <name evidence="1" type="ORF">MDCFG202_LOCUS6519</name>
</gene>
<dbReference type="EMBL" id="CAJPIJ010000013">
    <property type="protein sequence ID" value="CAG1963083.1"/>
    <property type="molecule type" value="Genomic_DNA"/>
</dbReference>